<evidence type="ECO:0000256" key="7">
    <source>
        <dbReference type="RuleBase" id="RU363032"/>
    </source>
</evidence>
<dbReference type="PANTHER" id="PTHR30151">
    <property type="entry name" value="ALKANE SULFONATE ABC TRANSPORTER-RELATED, MEMBRANE SUBUNIT"/>
    <property type="match status" value="1"/>
</dbReference>
<feature type="transmembrane region" description="Helical" evidence="7">
    <location>
        <begin position="88"/>
        <end position="109"/>
    </location>
</feature>
<feature type="transmembrane region" description="Helical" evidence="7">
    <location>
        <begin position="171"/>
        <end position="197"/>
    </location>
</feature>
<keyword evidence="2 7" id="KW-0813">Transport</keyword>
<evidence type="ECO:0000259" key="8">
    <source>
        <dbReference type="PROSITE" id="PS50928"/>
    </source>
</evidence>
<keyword evidence="4 7" id="KW-0812">Transmembrane</keyword>
<reference evidence="9 10" key="1">
    <citation type="submission" date="2023-06" db="EMBL/GenBank/DDBJ databases">
        <authorList>
            <person name="Oyuntsetseg B."/>
            <person name="Kim S.B."/>
        </authorList>
    </citation>
    <scope>NUCLEOTIDE SEQUENCE [LARGE SCALE GENOMIC DNA]</scope>
    <source>
        <strain evidence="9 10">2-2</strain>
    </source>
</reference>
<evidence type="ECO:0000256" key="6">
    <source>
        <dbReference type="ARBA" id="ARBA00023136"/>
    </source>
</evidence>
<protein>
    <submittedName>
        <fullName evidence="9">ABC transporter permease subunit</fullName>
    </submittedName>
</protein>
<dbReference type="EMBL" id="CP127173">
    <property type="protein sequence ID" value="WIV55930.1"/>
    <property type="molecule type" value="Genomic_DNA"/>
</dbReference>
<evidence type="ECO:0000313" key="10">
    <source>
        <dbReference type="Proteomes" id="UP001227101"/>
    </source>
</evidence>
<keyword evidence="3" id="KW-1003">Cell membrane</keyword>
<organism evidence="9 10">
    <name type="scientific">Amycolatopsis nalaikhensis</name>
    <dbReference type="NCBI Taxonomy" id="715472"/>
    <lineage>
        <taxon>Bacteria</taxon>
        <taxon>Bacillati</taxon>
        <taxon>Actinomycetota</taxon>
        <taxon>Actinomycetes</taxon>
        <taxon>Pseudonocardiales</taxon>
        <taxon>Pseudonocardiaceae</taxon>
        <taxon>Amycolatopsis</taxon>
    </lineage>
</organism>
<keyword evidence="6 7" id="KW-0472">Membrane</keyword>
<dbReference type="RefSeq" id="WP_285452991.1">
    <property type="nucleotide sequence ID" value="NZ_CP127173.1"/>
</dbReference>
<feature type="transmembrane region" description="Helical" evidence="7">
    <location>
        <begin position="121"/>
        <end position="140"/>
    </location>
</feature>
<evidence type="ECO:0000256" key="5">
    <source>
        <dbReference type="ARBA" id="ARBA00022989"/>
    </source>
</evidence>
<evidence type="ECO:0000256" key="2">
    <source>
        <dbReference type="ARBA" id="ARBA00022448"/>
    </source>
</evidence>
<sequence length="253" mass="27399">MRRFLRRLAGVAALLLAWEGFSRSGVITREYFPPPSEVAVALVRMLGEREFLLDLVATLLAWLIAVGVAVLVAVPAGLVLGSIPVVRTAVGAVIEFLRPIPAIMWWPLFSIVLVDGPRTKITLAVYAAVWPILLNIVYALGEVDRGYVETARSFGLGRLSVLLWVKLPDVVPFAITSLRIAATFALLVVFSTELVFGGDRGIGIYLIRYGEESGRLDIVLAGAVLAGVLGYLSNSAFAALQRKFVVWAPGEPR</sequence>
<feature type="transmembrane region" description="Helical" evidence="7">
    <location>
        <begin position="59"/>
        <end position="81"/>
    </location>
</feature>
<comment type="subcellular location">
    <subcellularLocation>
        <location evidence="1 7">Cell membrane</location>
        <topology evidence="1 7">Multi-pass membrane protein</topology>
    </subcellularLocation>
</comment>
<evidence type="ECO:0000313" key="9">
    <source>
        <dbReference type="EMBL" id="WIV55930.1"/>
    </source>
</evidence>
<dbReference type="CDD" id="cd06261">
    <property type="entry name" value="TM_PBP2"/>
    <property type="match status" value="1"/>
</dbReference>
<evidence type="ECO:0000256" key="3">
    <source>
        <dbReference type="ARBA" id="ARBA00022475"/>
    </source>
</evidence>
<gene>
    <name evidence="9" type="ORF">QP939_45215</name>
</gene>
<comment type="similarity">
    <text evidence="7">Belongs to the binding-protein-dependent transport system permease family.</text>
</comment>
<feature type="transmembrane region" description="Helical" evidence="7">
    <location>
        <begin position="218"/>
        <end position="240"/>
    </location>
</feature>
<dbReference type="Gene3D" id="1.10.3720.10">
    <property type="entry name" value="MetI-like"/>
    <property type="match status" value="1"/>
</dbReference>
<dbReference type="PROSITE" id="PS50928">
    <property type="entry name" value="ABC_TM1"/>
    <property type="match status" value="1"/>
</dbReference>
<name>A0ABY8XK24_9PSEU</name>
<dbReference type="SUPFAM" id="SSF161098">
    <property type="entry name" value="MetI-like"/>
    <property type="match status" value="1"/>
</dbReference>
<evidence type="ECO:0000256" key="1">
    <source>
        <dbReference type="ARBA" id="ARBA00004651"/>
    </source>
</evidence>
<accession>A0ABY8XK24</accession>
<dbReference type="Proteomes" id="UP001227101">
    <property type="component" value="Chromosome"/>
</dbReference>
<keyword evidence="10" id="KW-1185">Reference proteome</keyword>
<dbReference type="InterPro" id="IPR000515">
    <property type="entry name" value="MetI-like"/>
</dbReference>
<keyword evidence="5 7" id="KW-1133">Transmembrane helix</keyword>
<proteinExistence type="inferred from homology"/>
<dbReference type="PANTHER" id="PTHR30151:SF0">
    <property type="entry name" value="ABC TRANSPORTER PERMEASE PROTEIN MJ0413-RELATED"/>
    <property type="match status" value="1"/>
</dbReference>
<dbReference type="InterPro" id="IPR035906">
    <property type="entry name" value="MetI-like_sf"/>
</dbReference>
<feature type="domain" description="ABC transmembrane type-1" evidence="8">
    <location>
        <begin position="55"/>
        <end position="237"/>
    </location>
</feature>
<dbReference type="Pfam" id="PF00528">
    <property type="entry name" value="BPD_transp_1"/>
    <property type="match status" value="1"/>
</dbReference>
<evidence type="ECO:0000256" key="4">
    <source>
        <dbReference type="ARBA" id="ARBA00022692"/>
    </source>
</evidence>